<evidence type="ECO:0000313" key="1">
    <source>
        <dbReference type="EMBL" id="JAH26462.1"/>
    </source>
</evidence>
<dbReference type="AlphaFoldDB" id="A0A0E9RCE0"/>
<sequence length="61" mass="7007">MFLSSKTLKILKGYIYRYISFLAYGELCRYSGDLLFFLPGCRNTLKAFSSRKPVTMLLIGT</sequence>
<protein>
    <submittedName>
        <fullName evidence="1">Uncharacterized protein</fullName>
    </submittedName>
</protein>
<accession>A0A0E9RCE0</accession>
<reference evidence="1" key="2">
    <citation type="journal article" date="2015" name="Fish Shellfish Immunol.">
        <title>Early steps in the European eel (Anguilla anguilla)-Vibrio vulnificus interaction in the gills: Role of the RtxA13 toxin.</title>
        <authorList>
            <person name="Callol A."/>
            <person name="Pajuelo D."/>
            <person name="Ebbesson L."/>
            <person name="Teles M."/>
            <person name="MacKenzie S."/>
            <person name="Amaro C."/>
        </authorList>
    </citation>
    <scope>NUCLEOTIDE SEQUENCE</scope>
</reference>
<organism evidence="1">
    <name type="scientific">Anguilla anguilla</name>
    <name type="common">European freshwater eel</name>
    <name type="synonym">Muraena anguilla</name>
    <dbReference type="NCBI Taxonomy" id="7936"/>
    <lineage>
        <taxon>Eukaryota</taxon>
        <taxon>Metazoa</taxon>
        <taxon>Chordata</taxon>
        <taxon>Craniata</taxon>
        <taxon>Vertebrata</taxon>
        <taxon>Euteleostomi</taxon>
        <taxon>Actinopterygii</taxon>
        <taxon>Neopterygii</taxon>
        <taxon>Teleostei</taxon>
        <taxon>Anguilliformes</taxon>
        <taxon>Anguillidae</taxon>
        <taxon>Anguilla</taxon>
    </lineage>
</organism>
<reference evidence="1" key="1">
    <citation type="submission" date="2014-11" db="EMBL/GenBank/DDBJ databases">
        <authorList>
            <person name="Amaro Gonzalez C."/>
        </authorList>
    </citation>
    <scope>NUCLEOTIDE SEQUENCE</scope>
</reference>
<name>A0A0E9RCE0_ANGAN</name>
<proteinExistence type="predicted"/>
<dbReference type="EMBL" id="GBXM01082115">
    <property type="protein sequence ID" value="JAH26462.1"/>
    <property type="molecule type" value="Transcribed_RNA"/>
</dbReference>